<gene>
    <name evidence="2" type="ORF">PLEPLA_LOCUS31805</name>
</gene>
<name>A0A9N7YZC4_PLEPL</name>
<evidence type="ECO:0000313" key="2">
    <source>
        <dbReference type="EMBL" id="CAB1444089.1"/>
    </source>
</evidence>
<evidence type="ECO:0000313" key="3">
    <source>
        <dbReference type="Proteomes" id="UP001153269"/>
    </source>
</evidence>
<feature type="non-terminal residue" evidence="2">
    <location>
        <position position="1"/>
    </location>
</feature>
<reference evidence="2" key="1">
    <citation type="submission" date="2020-03" db="EMBL/GenBank/DDBJ databases">
        <authorList>
            <person name="Weist P."/>
        </authorList>
    </citation>
    <scope>NUCLEOTIDE SEQUENCE</scope>
</reference>
<organism evidence="2 3">
    <name type="scientific">Pleuronectes platessa</name>
    <name type="common">European plaice</name>
    <dbReference type="NCBI Taxonomy" id="8262"/>
    <lineage>
        <taxon>Eukaryota</taxon>
        <taxon>Metazoa</taxon>
        <taxon>Chordata</taxon>
        <taxon>Craniata</taxon>
        <taxon>Vertebrata</taxon>
        <taxon>Euteleostomi</taxon>
        <taxon>Actinopterygii</taxon>
        <taxon>Neopterygii</taxon>
        <taxon>Teleostei</taxon>
        <taxon>Neoteleostei</taxon>
        <taxon>Acanthomorphata</taxon>
        <taxon>Carangaria</taxon>
        <taxon>Pleuronectiformes</taxon>
        <taxon>Pleuronectoidei</taxon>
        <taxon>Pleuronectidae</taxon>
        <taxon>Pleuronectes</taxon>
    </lineage>
</organism>
<dbReference type="EMBL" id="CADEAL010003282">
    <property type="protein sequence ID" value="CAB1444089.1"/>
    <property type="molecule type" value="Genomic_DNA"/>
</dbReference>
<dbReference type="AlphaFoldDB" id="A0A9N7YZC4"/>
<dbReference type="Proteomes" id="UP001153269">
    <property type="component" value="Unassembled WGS sequence"/>
</dbReference>
<feature type="region of interest" description="Disordered" evidence="1">
    <location>
        <begin position="68"/>
        <end position="87"/>
    </location>
</feature>
<feature type="compositionally biased region" description="Low complexity" evidence="1">
    <location>
        <begin position="18"/>
        <end position="27"/>
    </location>
</feature>
<feature type="region of interest" description="Disordered" evidence="1">
    <location>
        <begin position="1"/>
        <end position="27"/>
    </location>
</feature>
<evidence type="ECO:0000256" key="1">
    <source>
        <dbReference type="SAM" id="MobiDB-lite"/>
    </source>
</evidence>
<sequence length="87" mass="9533">TIPWRCSELPTVPSSPGTSVWTSRTSSRISTLTMRTARGEPEHVCDLTPSQTSLKSIIIRTACGAASPPAVQPLREVNSSEKRKRKR</sequence>
<keyword evidence="3" id="KW-1185">Reference proteome</keyword>
<accession>A0A9N7YZC4</accession>
<proteinExistence type="predicted"/>
<protein>
    <submittedName>
        <fullName evidence="2">Uncharacterized protein</fullName>
    </submittedName>
</protein>
<comment type="caution">
    <text evidence="2">The sequence shown here is derived from an EMBL/GenBank/DDBJ whole genome shotgun (WGS) entry which is preliminary data.</text>
</comment>